<keyword evidence="3" id="KW-0560">Oxidoreductase</keyword>
<dbReference type="InterPro" id="IPR050703">
    <property type="entry name" value="Flavin_MAO"/>
</dbReference>
<dbReference type="PANTHER" id="PTHR43563">
    <property type="entry name" value="AMINE OXIDASE"/>
    <property type="match status" value="1"/>
</dbReference>
<evidence type="ECO:0000313" key="7">
    <source>
        <dbReference type="Proteomes" id="UP001501237"/>
    </source>
</evidence>
<keyword evidence="7" id="KW-1185">Reference proteome</keyword>
<evidence type="ECO:0000256" key="3">
    <source>
        <dbReference type="ARBA" id="ARBA00023002"/>
    </source>
</evidence>
<evidence type="ECO:0000313" key="6">
    <source>
        <dbReference type="EMBL" id="GAA3242932.1"/>
    </source>
</evidence>
<feature type="signal peptide" evidence="4">
    <location>
        <begin position="1"/>
        <end position="34"/>
    </location>
</feature>
<dbReference type="SUPFAM" id="SSF54373">
    <property type="entry name" value="FAD-linked reductases, C-terminal domain"/>
    <property type="match status" value="1"/>
</dbReference>
<dbReference type="InterPro" id="IPR002937">
    <property type="entry name" value="Amino_oxidase"/>
</dbReference>
<dbReference type="InterPro" id="IPR006311">
    <property type="entry name" value="TAT_signal"/>
</dbReference>
<dbReference type="Gene3D" id="3.50.50.60">
    <property type="entry name" value="FAD/NAD(P)-binding domain"/>
    <property type="match status" value="1"/>
</dbReference>
<dbReference type="InterPro" id="IPR036188">
    <property type="entry name" value="FAD/NAD-bd_sf"/>
</dbReference>
<evidence type="ECO:0000256" key="2">
    <source>
        <dbReference type="ARBA" id="ARBA00005995"/>
    </source>
</evidence>
<dbReference type="Proteomes" id="UP001501237">
    <property type="component" value="Unassembled WGS sequence"/>
</dbReference>
<gene>
    <name evidence="6" type="ORF">GCM10010468_80860</name>
</gene>
<dbReference type="PANTHER" id="PTHR43563:SF1">
    <property type="entry name" value="AMINE OXIDASE [FLAVIN-CONTAINING] B"/>
    <property type="match status" value="1"/>
</dbReference>
<evidence type="ECO:0000256" key="4">
    <source>
        <dbReference type="SAM" id="SignalP"/>
    </source>
</evidence>
<dbReference type="PRINTS" id="PR00757">
    <property type="entry name" value="AMINEOXDASEF"/>
</dbReference>
<feature type="chain" id="PRO_5045908997" evidence="4">
    <location>
        <begin position="35"/>
        <end position="496"/>
    </location>
</feature>
<dbReference type="EMBL" id="BAAAUV010000054">
    <property type="protein sequence ID" value="GAA3242932.1"/>
    <property type="molecule type" value="Genomic_DNA"/>
</dbReference>
<keyword evidence="4" id="KW-0732">Signal</keyword>
<comment type="similarity">
    <text evidence="2">Belongs to the flavin monoamine oxidase family.</text>
</comment>
<comment type="cofactor">
    <cofactor evidence="1">
        <name>FAD</name>
        <dbReference type="ChEBI" id="CHEBI:57692"/>
    </cofactor>
</comment>
<dbReference type="Gene3D" id="1.10.405.10">
    <property type="entry name" value="Guanine Nucleotide Dissociation Inhibitor, domain 1"/>
    <property type="match status" value="1"/>
</dbReference>
<comment type="caution">
    <text evidence="6">The sequence shown here is derived from an EMBL/GenBank/DDBJ whole genome shotgun (WGS) entry which is preliminary data.</text>
</comment>
<evidence type="ECO:0000256" key="1">
    <source>
        <dbReference type="ARBA" id="ARBA00001974"/>
    </source>
</evidence>
<dbReference type="SUPFAM" id="SSF51905">
    <property type="entry name" value="FAD/NAD(P)-binding domain"/>
    <property type="match status" value="1"/>
</dbReference>
<reference evidence="7" key="1">
    <citation type="journal article" date="2019" name="Int. J. Syst. Evol. Microbiol.">
        <title>The Global Catalogue of Microorganisms (GCM) 10K type strain sequencing project: providing services to taxonomists for standard genome sequencing and annotation.</title>
        <authorList>
            <consortium name="The Broad Institute Genomics Platform"/>
            <consortium name="The Broad Institute Genome Sequencing Center for Infectious Disease"/>
            <person name="Wu L."/>
            <person name="Ma J."/>
        </authorList>
    </citation>
    <scope>NUCLEOTIDE SEQUENCE [LARGE SCALE GENOMIC DNA]</scope>
    <source>
        <strain evidence="7">JCM 9377</strain>
    </source>
</reference>
<organism evidence="6 7">
    <name type="scientific">Actinocorallia longicatena</name>
    <dbReference type="NCBI Taxonomy" id="111803"/>
    <lineage>
        <taxon>Bacteria</taxon>
        <taxon>Bacillati</taxon>
        <taxon>Actinomycetota</taxon>
        <taxon>Actinomycetes</taxon>
        <taxon>Streptosporangiales</taxon>
        <taxon>Thermomonosporaceae</taxon>
        <taxon>Actinocorallia</taxon>
    </lineage>
</organism>
<feature type="domain" description="Amine oxidase" evidence="5">
    <location>
        <begin position="52"/>
        <end position="493"/>
    </location>
</feature>
<accession>A0ABP6QPW4</accession>
<protein>
    <submittedName>
        <fullName evidence="6">FAD-dependent oxidoreductase</fullName>
    </submittedName>
</protein>
<evidence type="ECO:0000259" key="5">
    <source>
        <dbReference type="Pfam" id="PF01593"/>
    </source>
</evidence>
<name>A0ABP6QPW4_9ACTN</name>
<sequence length="496" mass="52137">MPNLSRRRMLGGSAVAAGAALATATVSSSSPAQAAPGDPALTADVVIVGGGLSGLTAARDLVGGGKSVIVLEARDRAGGRVYGMPLGDGTTSEGGAEFIGPTQDRIAALATSLGVQTFPTYNTGKNVYYRNGKRSLYATDGLLGAVPPDWGILDLEIAMLRIGDMAKKITPGTPWTAAEAEEWDSQTVHTWSRGATISNGARFLLDAFISSTLSCRSKDVSMLYVLNYVASAGNETNPGNIDRLINTKAGGQESRFVGGSQEVPLRLAAQLGDRIKYNAPVRRIVQENGGVRVEADGVNVSAKRVVVAMSPAIANKIEFLPGLPASRAQLMQRFPMGSVAKFVAVYDTPFWRAEGLTGQALADSGAIDATFDNSPPDGSRGILMGFINQTNIRRLDGKSPAEVTAAGLDSFTKMFGTKASTPLRTAFQRWDNETWSGGGPVGYTAPGVLTEFGPALREPCGLVHWAGTETSTYWTGYMDGAVRSGERVAQELLPLL</sequence>
<dbReference type="PROSITE" id="PS51318">
    <property type="entry name" value="TAT"/>
    <property type="match status" value="1"/>
</dbReference>
<dbReference type="Gene3D" id="3.90.660.10">
    <property type="match status" value="1"/>
</dbReference>
<dbReference type="RefSeq" id="WP_344839968.1">
    <property type="nucleotide sequence ID" value="NZ_BAAAUV010000054.1"/>
</dbReference>
<dbReference type="Pfam" id="PF01593">
    <property type="entry name" value="Amino_oxidase"/>
    <property type="match status" value="1"/>
</dbReference>
<dbReference type="InterPro" id="IPR001613">
    <property type="entry name" value="Flavin_amine_oxidase"/>
</dbReference>
<proteinExistence type="inferred from homology"/>